<name>A0A563W2U1_9CYAN</name>
<dbReference type="EMBL" id="CAACVJ010000629">
    <property type="protein sequence ID" value="VEP17970.1"/>
    <property type="molecule type" value="Genomic_DNA"/>
</dbReference>
<accession>A0A563W2U1</accession>
<protein>
    <submittedName>
        <fullName evidence="1">Uncharacterized protein</fullName>
    </submittedName>
</protein>
<gene>
    <name evidence="1" type="ORF">H1P_6650002</name>
</gene>
<dbReference type="Proteomes" id="UP000320055">
    <property type="component" value="Unassembled WGS sequence"/>
</dbReference>
<sequence length="90" mass="10316">MDKASGLWLFQAAWVWSISCLNSSFSVWVFDIGSAKVSLIKNELNPRKIENKAIANDILKALANDMIILLKSCCKDVTVFDFFYFDKRFD</sequence>
<keyword evidence="2" id="KW-1185">Reference proteome</keyword>
<evidence type="ECO:0000313" key="1">
    <source>
        <dbReference type="EMBL" id="VEP17970.1"/>
    </source>
</evidence>
<reference evidence="1 2" key="1">
    <citation type="submission" date="2019-01" db="EMBL/GenBank/DDBJ databases">
        <authorList>
            <person name="Brito A."/>
        </authorList>
    </citation>
    <scope>NUCLEOTIDE SEQUENCE [LARGE SCALE GENOMIC DNA]</scope>
    <source>
        <strain evidence="1">1</strain>
    </source>
</reference>
<proteinExistence type="predicted"/>
<organism evidence="1 2">
    <name type="scientific">Hyella patelloides LEGE 07179</name>
    <dbReference type="NCBI Taxonomy" id="945734"/>
    <lineage>
        <taxon>Bacteria</taxon>
        <taxon>Bacillati</taxon>
        <taxon>Cyanobacteriota</taxon>
        <taxon>Cyanophyceae</taxon>
        <taxon>Pleurocapsales</taxon>
        <taxon>Hyellaceae</taxon>
        <taxon>Hyella</taxon>
    </lineage>
</organism>
<dbReference type="AlphaFoldDB" id="A0A563W2U1"/>
<dbReference type="PROSITE" id="PS51257">
    <property type="entry name" value="PROKAR_LIPOPROTEIN"/>
    <property type="match status" value="1"/>
</dbReference>
<evidence type="ECO:0000313" key="2">
    <source>
        <dbReference type="Proteomes" id="UP000320055"/>
    </source>
</evidence>